<name>A0A9N9I519_9GLOM</name>
<proteinExistence type="predicted"/>
<organism evidence="2 3">
    <name type="scientific">Dentiscutata erythropus</name>
    <dbReference type="NCBI Taxonomy" id="1348616"/>
    <lineage>
        <taxon>Eukaryota</taxon>
        <taxon>Fungi</taxon>
        <taxon>Fungi incertae sedis</taxon>
        <taxon>Mucoromycota</taxon>
        <taxon>Glomeromycotina</taxon>
        <taxon>Glomeromycetes</taxon>
        <taxon>Diversisporales</taxon>
        <taxon>Gigasporaceae</taxon>
        <taxon>Dentiscutata</taxon>
    </lineage>
</organism>
<accession>A0A9N9I519</accession>
<evidence type="ECO:0000256" key="1">
    <source>
        <dbReference type="SAM" id="SignalP"/>
    </source>
</evidence>
<sequence length="221" mass="24445">MFIFLILILTNISQVRSGQAFNNCLIDLYENNTLYKNVLYNNLLNYSFVETSTIFKVCCNVTTCYSDDINNGCNFPGGSQGFICSRIAQSVFCHNELCGGIVGGVQITSNTTFGYCPFENLSVATNYLSNISPTGLSGLNKGYAHFTCPKNTACQDCLFNWDNGGWTFSNNYNSIYRDLYNITNKCYLQWPAPFPSNTTTTIQSTTTPGNSITTVITTMGL</sequence>
<reference evidence="2" key="1">
    <citation type="submission" date="2021-06" db="EMBL/GenBank/DDBJ databases">
        <authorList>
            <person name="Kallberg Y."/>
            <person name="Tangrot J."/>
            <person name="Rosling A."/>
        </authorList>
    </citation>
    <scope>NUCLEOTIDE SEQUENCE</scope>
    <source>
        <strain evidence="2">MA453B</strain>
    </source>
</reference>
<evidence type="ECO:0000313" key="2">
    <source>
        <dbReference type="EMBL" id="CAG8720302.1"/>
    </source>
</evidence>
<feature type="signal peptide" evidence="1">
    <location>
        <begin position="1"/>
        <end position="17"/>
    </location>
</feature>
<feature type="chain" id="PRO_5040346560" evidence="1">
    <location>
        <begin position="18"/>
        <end position="221"/>
    </location>
</feature>
<gene>
    <name evidence="2" type="ORF">DERYTH_LOCUS14269</name>
</gene>
<comment type="caution">
    <text evidence="2">The sequence shown here is derived from an EMBL/GenBank/DDBJ whole genome shotgun (WGS) entry which is preliminary data.</text>
</comment>
<dbReference type="Proteomes" id="UP000789405">
    <property type="component" value="Unassembled WGS sequence"/>
</dbReference>
<keyword evidence="1" id="KW-0732">Signal</keyword>
<keyword evidence="3" id="KW-1185">Reference proteome</keyword>
<evidence type="ECO:0000313" key="3">
    <source>
        <dbReference type="Proteomes" id="UP000789405"/>
    </source>
</evidence>
<protein>
    <submittedName>
        <fullName evidence="2">5231_t:CDS:1</fullName>
    </submittedName>
</protein>
<dbReference type="OrthoDB" id="2373684at2759"/>
<dbReference type="EMBL" id="CAJVPY010010625">
    <property type="protein sequence ID" value="CAG8720302.1"/>
    <property type="molecule type" value="Genomic_DNA"/>
</dbReference>
<dbReference type="AlphaFoldDB" id="A0A9N9I519"/>